<dbReference type="PANTHER" id="PTHR12110:SF48">
    <property type="entry name" value="BLL3656 PROTEIN"/>
    <property type="match status" value="1"/>
</dbReference>
<evidence type="ECO:0000259" key="1">
    <source>
        <dbReference type="Pfam" id="PF01261"/>
    </source>
</evidence>
<reference evidence="2 3" key="1">
    <citation type="submission" date="2010-10" db="EMBL/GenBank/DDBJ databases">
        <title>Complete sequence of Frankia sp. EuI1c.</title>
        <authorList>
            <consortium name="US DOE Joint Genome Institute"/>
            <person name="Lucas S."/>
            <person name="Copeland A."/>
            <person name="Lapidus A."/>
            <person name="Cheng J.-F."/>
            <person name="Bruce D."/>
            <person name="Goodwin L."/>
            <person name="Pitluck S."/>
            <person name="Chertkov O."/>
            <person name="Detter J.C."/>
            <person name="Han C."/>
            <person name="Tapia R."/>
            <person name="Land M."/>
            <person name="Hauser L."/>
            <person name="Jeffries C."/>
            <person name="Kyrpides N."/>
            <person name="Ivanova N."/>
            <person name="Mikhailova N."/>
            <person name="Beauchemin N."/>
            <person name="Sen A."/>
            <person name="Sur S.A."/>
            <person name="Gtari M."/>
            <person name="Wall L."/>
            <person name="Tisa L."/>
            <person name="Woyke T."/>
        </authorList>
    </citation>
    <scope>NUCLEOTIDE SEQUENCE [LARGE SCALE GENOMIC DNA]</scope>
    <source>
        <strain evidence="3">DSM 45817 / CECT 9037 / EuI1c</strain>
    </source>
</reference>
<dbReference type="SUPFAM" id="SSF51658">
    <property type="entry name" value="Xylose isomerase-like"/>
    <property type="match status" value="1"/>
</dbReference>
<dbReference type="InterPro" id="IPR013022">
    <property type="entry name" value="Xyl_isomerase-like_TIM-brl"/>
</dbReference>
<dbReference type="OrthoDB" id="9780241at2"/>
<sequence length="279" mass="29459">MAEALGDIDWVLWSGTVGLQSPLEGRIDAATAGGFGQLSLSPLDVVLAQEAGISPVELGRRLRDAGLEIVLDGLANWYDGEPFTVARSVAFTAGEVLELCEALRPVSLTVFSQPTCDLPVEEVAASFGTLCDRAAEFGVRVQLEFMPMMAIGDLPSAAAIVQAADRANGGLVLDTWHFFRGNPDFGALEALPGDRIFTVQVADGAADIQGSLAQDTFQRLLPGDGCFDLGRLLGTLDRLGALRSIGPEVISPVTAAMPPAEAALLARDRVRELVRNARS</sequence>
<dbReference type="InParanoid" id="E3IXD5"/>
<dbReference type="KEGG" id="fri:FraEuI1c_7070"/>
<dbReference type="GO" id="GO:0016853">
    <property type="term" value="F:isomerase activity"/>
    <property type="evidence" value="ECO:0007669"/>
    <property type="project" value="UniProtKB-KW"/>
</dbReference>
<dbReference type="AlphaFoldDB" id="E3IXD5"/>
<feature type="domain" description="Xylose isomerase-like TIM barrel" evidence="1">
    <location>
        <begin position="56"/>
        <end position="259"/>
    </location>
</feature>
<evidence type="ECO:0000313" key="3">
    <source>
        <dbReference type="Proteomes" id="UP000002484"/>
    </source>
</evidence>
<dbReference type="Pfam" id="PF01261">
    <property type="entry name" value="AP_endonuc_2"/>
    <property type="match status" value="1"/>
</dbReference>
<evidence type="ECO:0000313" key="2">
    <source>
        <dbReference type="EMBL" id="ADP85035.1"/>
    </source>
</evidence>
<dbReference type="InterPro" id="IPR050312">
    <property type="entry name" value="IolE/XylAMocC-like"/>
</dbReference>
<dbReference type="Proteomes" id="UP000002484">
    <property type="component" value="Chromosome"/>
</dbReference>
<dbReference type="InterPro" id="IPR036237">
    <property type="entry name" value="Xyl_isomerase-like_sf"/>
</dbReference>
<organism evidence="2 3">
    <name type="scientific">Pseudofrankia inefficax (strain DSM 45817 / CECT 9037 / DDB 130130 / EuI1c)</name>
    <name type="common">Frankia inefficax</name>
    <dbReference type="NCBI Taxonomy" id="298654"/>
    <lineage>
        <taxon>Bacteria</taxon>
        <taxon>Bacillati</taxon>
        <taxon>Actinomycetota</taxon>
        <taxon>Actinomycetes</taxon>
        <taxon>Frankiales</taxon>
        <taxon>Frankiaceae</taxon>
        <taxon>Pseudofrankia</taxon>
    </lineage>
</organism>
<dbReference type="EMBL" id="CP002299">
    <property type="protein sequence ID" value="ADP85035.1"/>
    <property type="molecule type" value="Genomic_DNA"/>
</dbReference>
<accession>E3IXD5</accession>
<dbReference type="eggNOG" id="COG1082">
    <property type="taxonomic scope" value="Bacteria"/>
</dbReference>
<keyword evidence="3" id="KW-1185">Reference proteome</keyword>
<dbReference type="Gene3D" id="3.20.20.150">
    <property type="entry name" value="Divalent-metal-dependent TIM barrel enzymes"/>
    <property type="match status" value="1"/>
</dbReference>
<name>E3IXD5_PSEI1</name>
<dbReference type="STRING" id="298654.FraEuI1c_7070"/>
<gene>
    <name evidence="2" type="ordered locus">FraEuI1c_7070</name>
</gene>
<protein>
    <submittedName>
        <fullName evidence="2">Xylose isomerase domain-containing protein TIM barrel</fullName>
    </submittedName>
</protein>
<dbReference type="HOGENOM" id="CLU_035063_2_0_11"/>
<keyword evidence="2" id="KW-0413">Isomerase</keyword>
<proteinExistence type="predicted"/>
<dbReference type="PANTHER" id="PTHR12110">
    <property type="entry name" value="HYDROXYPYRUVATE ISOMERASE"/>
    <property type="match status" value="1"/>
</dbReference>
<dbReference type="RefSeq" id="WP_013428146.1">
    <property type="nucleotide sequence ID" value="NC_014666.1"/>
</dbReference>